<dbReference type="RefSeq" id="WP_330958634.1">
    <property type="nucleotide sequence ID" value="NZ_JAZGJQ010000009.1"/>
</dbReference>
<dbReference type="InterPro" id="IPR039498">
    <property type="entry name" value="NTP_transf_5"/>
</dbReference>
<name>A0ABU7RB88_9ACTN</name>
<gene>
    <name evidence="1" type="ORF">VXJ25_07730</name>
</gene>
<dbReference type="Pfam" id="PF14907">
    <property type="entry name" value="NTP_transf_5"/>
    <property type="match status" value="1"/>
</dbReference>
<organism evidence="1 2">
    <name type="scientific">Olsenella absiana</name>
    <dbReference type="NCBI Taxonomy" id="3115222"/>
    <lineage>
        <taxon>Bacteria</taxon>
        <taxon>Bacillati</taxon>
        <taxon>Actinomycetota</taxon>
        <taxon>Coriobacteriia</taxon>
        <taxon>Coriobacteriales</taxon>
        <taxon>Atopobiaceae</taxon>
        <taxon>Olsenella</taxon>
    </lineage>
</organism>
<accession>A0ABU7RB88</accession>
<dbReference type="Proteomes" id="UP001332931">
    <property type="component" value="Unassembled WGS sequence"/>
</dbReference>
<sequence>MRETEALLRLMGLALNGRVPEPEELAAMDQPAVLELARAHGVGSLAASAAIAVQGADEAWRRAYDGACYRQALMGVERESVCAGLAGLGVDYVPLKGIVVAGLYPDPATREMADNDLLFRCPDAVTRRAVRCLMEGLGYEVDCFEQGNEDVYLKPPVCNMELHVGLFPEYTSRRAAEGFADVWDRVVPASGREWQLLPTDQYVLVVAHMHKHFSQGGCGLRTLADLYVLDCLPGQYQDAIDHGRATSELARMGAASFESDMRSLAERLLSPGADVAAALAALTGREAADLRYLLESGTYGTERHFYANATRRAGGGTEQGRRARYLLSRLFPAPGLVLSQHAVIDRHRWLLPLFYPYRILRGAVAKREKIARELRYVLRPGD</sequence>
<evidence type="ECO:0000313" key="1">
    <source>
        <dbReference type="EMBL" id="MEE6147867.1"/>
    </source>
</evidence>
<proteinExistence type="predicted"/>
<dbReference type="EMBL" id="JAZGJQ010000009">
    <property type="protein sequence ID" value="MEE6147867.1"/>
    <property type="molecule type" value="Genomic_DNA"/>
</dbReference>
<keyword evidence="2" id="KW-1185">Reference proteome</keyword>
<evidence type="ECO:0000313" key="2">
    <source>
        <dbReference type="Proteomes" id="UP001332931"/>
    </source>
</evidence>
<protein>
    <submittedName>
        <fullName evidence="1">Nucleotidyltransferase family protein</fullName>
    </submittedName>
</protein>
<reference evidence="1 2" key="1">
    <citation type="submission" date="2024-01" db="EMBL/GenBank/DDBJ databases">
        <title>Description of Olsenella sp. nov., isolated from pig feces.</title>
        <authorList>
            <person name="Chang Y.-H."/>
        </authorList>
    </citation>
    <scope>NUCLEOTIDE SEQUENCE [LARGE SCALE GENOMIC DNA]</scope>
    <source>
        <strain evidence="1 2">YH-ols2223</strain>
    </source>
</reference>
<comment type="caution">
    <text evidence="1">The sequence shown here is derived from an EMBL/GenBank/DDBJ whole genome shotgun (WGS) entry which is preliminary data.</text>
</comment>